<dbReference type="EMBL" id="BOMN01000139">
    <property type="protein sequence ID" value="GIE26183.1"/>
    <property type="molecule type" value="Genomic_DNA"/>
</dbReference>
<feature type="transmembrane region" description="Helical" evidence="10">
    <location>
        <begin position="82"/>
        <end position="103"/>
    </location>
</feature>
<keyword evidence="7" id="KW-0902">Two-component regulatory system</keyword>
<dbReference type="CDD" id="cd00075">
    <property type="entry name" value="HATPase"/>
    <property type="match status" value="1"/>
</dbReference>
<feature type="domain" description="Histidine kinase" evidence="11">
    <location>
        <begin position="452"/>
        <end position="673"/>
    </location>
</feature>
<organism evidence="12 13">
    <name type="scientific">Winogradskya humida</name>
    <dbReference type="NCBI Taxonomy" id="113566"/>
    <lineage>
        <taxon>Bacteria</taxon>
        <taxon>Bacillati</taxon>
        <taxon>Actinomycetota</taxon>
        <taxon>Actinomycetes</taxon>
        <taxon>Micromonosporales</taxon>
        <taxon>Micromonosporaceae</taxon>
        <taxon>Winogradskya</taxon>
    </lineage>
</organism>
<keyword evidence="4" id="KW-0597">Phosphoprotein</keyword>
<dbReference type="Proteomes" id="UP000603200">
    <property type="component" value="Unassembled WGS sequence"/>
</dbReference>
<evidence type="ECO:0000259" key="11">
    <source>
        <dbReference type="PROSITE" id="PS50109"/>
    </source>
</evidence>
<keyword evidence="8 10" id="KW-0472">Membrane</keyword>
<evidence type="ECO:0000256" key="8">
    <source>
        <dbReference type="ARBA" id="ARBA00023136"/>
    </source>
</evidence>
<evidence type="ECO:0000256" key="2">
    <source>
        <dbReference type="ARBA" id="ARBA00004236"/>
    </source>
</evidence>
<keyword evidence="6" id="KW-0418">Kinase</keyword>
<dbReference type="SMART" id="SM00387">
    <property type="entry name" value="HATPase_c"/>
    <property type="match status" value="1"/>
</dbReference>
<keyword evidence="10" id="KW-0812">Transmembrane</keyword>
<proteinExistence type="predicted"/>
<dbReference type="Gene3D" id="3.30.565.10">
    <property type="entry name" value="Histidine kinase-like ATPase, C-terminal domain"/>
    <property type="match status" value="1"/>
</dbReference>
<dbReference type="RefSeq" id="WP_203843097.1">
    <property type="nucleotide sequence ID" value="NZ_BAAATV010000018.1"/>
</dbReference>
<dbReference type="Gene3D" id="1.10.287.130">
    <property type="match status" value="1"/>
</dbReference>
<name>A0ABQ4A6D2_9ACTN</name>
<evidence type="ECO:0000256" key="4">
    <source>
        <dbReference type="ARBA" id="ARBA00022553"/>
    </source>
</evidence>
<feature type="transmembrane region" description="Helical" evidence="10">
    <location>
        <begin position="58"/>
        <end position="75"/>
    </location>
</feature>
<comment type="caution">
    <text evidence="12">The sequence shown here is derived from an EMBL/GenBank/DDBJ whole genome shotgun (WGS) entry which is preliminary data.</text>
</comment>
<dbReference type="SMART" id="SM00388">
    <property type="entry name" value="HisKA"/>
    <property type="match status" value="1"/>
</dbReference>
<evidence type="ECO:0000313" key="12">
    <source>
        <dbReference type="EMBL" id="GIE26183.1"/>
    </source>
</evidence>
<comment type="subcellular location">
    <subcellularLocation>
        <location evidence="2">Cell membrane</location>
    </subcellularLocation>
</comment>
<dbReference type="InterPro" id="IPR000014">
    <property type="entry name" value="PAS"/>
</dbReference>
<dbReference type="Gene3D" id="3.30.450.20">
    <property type="entry name" value="PAS domain"/>
    <property type="match status" value="1"/>
</dbReference>
<evidence type="ECO:0000256" key="10">
    <source>
        <dbReference type="SAM" id="Phobius"/>
    </source>
</evidence>
<dbReference type="EC" id="2.7.13.3" evidence="3"/>
<evidence type="ECO:0000256" key="1">
    <source>
        <dbReference type="ARBA" id="ARBA00000085"/>
    </source>
</evidence>
<dbReference type="InterPro" id="IPR013656">
    <property type="entry name" value="PAS_4"/>
</dbReference>
<evidence type="ECO:0000313" key="13">
    <source>
        <dbReference type="Proteomes" id="UP000603200"/>
    </source>
</evidence>
<comment type="catalytic activity">
    <reaction evidence="1">
        <text>ATP + protein L-histidine = ADP + protein N-phospho-L-histidine.</text>
        <dbReference type="EC" id="2.7.13.3"/>
    </reaction>
</comment>
<dbReference type="Pfam" id="PF08448">
    <property type="entry name" value="PAS_4"/>
    <property type="match status" value="1"/>
</dbReference>
<dbReference type="InterPro" id="IPR050351">
    <property type="entry name" value="BphY/WalK/GraS-like"/>
</dbReference>
<evidence type="ECO:0000256" key="5">
    <source>
        <dbReference type="ARBA" id="ARBA00022679"/>
    </source>
</evidence>
<dbReference type="PRINTS" id="PR00344">
    <property type="entry name" value="BCTRLSENSOR"/>
</dbReference>
<dbReference type="InterPro" id="IPR036097">
    <property type="entry name" value="HisK_dim/P_sf"/>
</dbReference>
<evidence type="ECO:0000256" key="9">
    <source>
        <dbReference type="ARBA" id="ARBA00039401"/>
    </source>
</evidence>
<feature type="transmembrane region" description="Helical" evidence="10">
    <location>
        <begin position="157"/>
        <end position="177"/>
    </location>
</feature>
<evidence type="ECO:0000256" key="3">
    <source>
        <dbReference type="ARBA" id="ARBA00012438"/>
    </source>
</evidence>
<dbReference type="InterPro" id="IPR005467">
    <property type="entry name" value="His_kinase_dom"/>
</dbReference>
<dbReference type="CDD" id="cd00082">
    <property type="entry name" value="HisKA"/>
    <property type="match status" value="1"/>
</dbReference>
<evidence type="ECO:0000256" key="6">
    <source>
        <dbReference type="ARBA" id="ARBA00022777"/>
    </source>
</evidence>
<feature type="transmembrane region" description="Helical" evidence="10">
    <location>
        <begin position="264"/>
        <end position="285"/>
    </location>
</feature>
<feature type="transmembrane region" description="Helical" evidence="10">
    <location>
        <begin position="20"/>
        <end position="38"/>
    </location>
</feature>
<gene>
    <name evidence="12" type="ORF">Ahu01nite_092850</name>
</gene>
<dbReference type="InterPro" id="IPR003661">
    <property type="entry name" value="HisK_dim/P_dom"/>
</dbReference>
<feature type="transmembrane region" description="Helical" evidence="10">
    <location>
        <begin position="234"/>
        <end position="252"/>
    </location>
</feature>
<accession>A0ABQ4A6D2</accession>
<dbReference type="Pfam" id="PF02518">
    <property type="entry name" value="HATPase_c"/>
    <property type="match status" value="1"/>
</dbReference>
<dbReference type="CDD" id="cd00130">
    <property type="entry name" value="PAS"/>
    <property type="match status" value="1"/>
</dbReference>
<dbReference type="PANTHER" id="PTHR42878">
    <property type="entry name" value="TWO-COMPONENT HISTIDINE KINASE"/>
    <property type="match status" value="1"/>
</dbReference>
<protein>
    <recommendedName>
        <fullName evidence="9">Sensor-like histidine kinase SenX3</fullName>
        <ecNumber evidence="3">2.7.13.3</ecNumber>
    </recommendedName>
</protein>
<evidence type="ECO:0000256" key="7">
    <source>
        <dbReference type="ARBA" id="ARBA00023012"/>
    </source>
</evidence>
<keyword evidence="13" id="KW-1185">Reference proteome</keyword>
<dbReference type="PANTHER" id="PTHR42878:SF15">
    <property type="entry name" value="BACTERIOPHYTOCHROME"/>
    <property type="match status" value="1"/>
</dbReference>
<dbReference type="SUPFAM" id="SSF47384">
    <property type="entry name" value="Homodimeric domain of signal transducing histidine kinase"/>
    <property type="match status" value="1"/>
</dbReference>
<dbReference type="SUPFAM" id="SSF55785">
    <property type="entry name" value="PYP-like sensor domain (PAS domain)"/>
    <property type="match status" value="1"/>
</dbReference>
<dbReference type="SUPFAM" id="SSF55874">
    <property type="entry name" value="ATPase domain of HSP90 chaperone/DNA topoisomerase II/histidine kinase"/>
    <property type="match status" value="1"/>
</dbReference>
<sequence>MAPDEERVDQHLLRRVRRLVPLLAVLVVCMGLTVLAGWMFGAGTLTRVIPDAASMKPVTAACVTILGLSLLAAISQRGGIRVAGTVGCAVVTLAATVTLLQYATGLDLGIDRLLFPESVAADRVATSFPGRMAPNTATAMLLLTGAQLAAVRRHPRAVVVSQVMCMVAAIVGVLGLYGYALSVSALQRFLGLTGMAVNTAAAVTLLAAGTFLILPEQGLARLAVSRGSSASLTRAMLTTATVVPFSLGWLCLRAQDAGRFDARLGLALLVTANVVAFVAVGVAFGSRAVRTELERDHSEILLGRNIQTQAAMDNMPEAVFIKDLTGRYAQVNLAFEKHFGAPSALTDRDLFGEADATRLQRYTQEALICDRAVRFEQVIAGRDYQSALFPLHRPDGSAYGICGVFTDVTTRKRAEIDLAGTAAALRSELLHRAEIEAELMARQADLKAFAYVVAHDLKGPLTAVTGFAEIVESDLQAGVTDPAMLVPNLERVRGGVVRMRSFIDDLLAYATARDAALRLETIDLEALVAGIVADRVDHLPAGPATRPDIRSGPLPAVHADPVLCRQLLDNLIGNAIKYTPPGRPATVRISAHTLPQASAVRIEVADRGIGIPAGQHERVFESFHRATTDSGFAGTGLGLAICRRVVERHDGTITVADNPGGGSIFRFTLPLAADPLVGAGSSMIQIGGLSSSAWTSGG</sequence>
<dbReference type="InterPro" id="IPR003594">
    <property type="entry name" value="HATPase_dom"/>
</dbReference>
<dbReference type="InterPro" id="IPR035965">
    <property type="entry name" value="PAS-like_dom_sf"/>
</dbReference>
<dbReference type="InterPro" id="IPR004358">
    <property type="entry name" value="Sig_transdc_His_kin-like_C"/>
</dbReference>
<reference evidence="12 13" key="1">
    <citation type="submission" date="2021-01" db="EMBL/GenBank/DDBJ databases">
        <title>Whole genome shotgun sequence of Actinoplanes humidus NBRC 14915.</title>
        <authorList>
            <person name="Komaki H."/>
            <person name="Tamura T."/>
        </authorList>
    </citation>
    <scope>NUCLEOTIDE SEQUENCE [LARGE SCALE GENOMIC DNA]</scope>
    <source>
        <strain evidence="12 13">NBRC 14915</strain>
    </source>
</reference>
<dbReference type="Pfam" id="PF00512">
    <property type="entry name" value="HisKA"/>
    <property type="match status" value="1"/>
</dbReference>
<dbReference type="InterPro" id="IPR036890">
    <property type="entry name" value="HATPase_C_sf"/>
</dbReference>
<keyword evidence="10" id="KW-1133">Transmembrane helix</keyword>
<dbReference type="PROSITE" id="PS50109">
    <property type="entry name" value="HIS_KIN"/>
    <property type="match status" value="1"/>
</dbReference>
<feature type="transmembrane region" description="Helical" evidence="10">
    <location>
        <begin position="189"/>
        <end position="214"/>
    </location>
</feature>
<keyword evidence="5" id="KW-0808">Transferase</keyword>